<proteinExistence type="predicted"/>
<dbReference type="AlphaFoldDB" id="A0A1X0BVD5"/>
<evidence type="ECO:0000313" key="2">
    <source>
        <dbReference type="EMBL" id="BBY44204.1"/>
    </source>
</evidence>
<evidence type="ECO:0000256" key="1">
    <source>
        <dbReference type="SAM" id="MobiDB-lite"/>
    </source>
</evidence>
<accession>A0A1X0BVD5</accession>
<keyword evidence="3" id="KW-1185">Reference proteome</keyword>
<dbReference type="Proteomes" id="UP000466431">
    <property type="component" value="Chromosome"/>
</dbReference>
<feature type="region of interest" description="Disordered" evidence="1">
    <location>
        <begin position="31"/>
        <end position="78"/>
    </location>
</feature>
<gene>
    <name evidence="2" type="ORF">MCEL_24990</name>
</gene>
<feature type="compositionally biased region" description="Basic and acidic residues" evidence="1">
    <location>
        <begin position="36"/>
        <end position="69"/>
    </location>
</feature>
<reference evidence="2 3" key="1">
    <citation type="journal article" date="2019" name="Emerg. Microbes Infect.">
        <title>Comprehensive subspecies identification of 175 nontuberculous mycobacteria species based on 7547 genomic profiles.</title>
        <authorList>
            <person name="Matsumoto Y."/>
            <person name="Kinjo T."/>
            <person name="Motooka D."/>
            <person name="Nabeya D."/>
            <person name="Jung N."/>
            <person name="Uechi K."/>
            <person name="Horii T."/>
            <person name="Iida T."/>
            <person name="Fujita J."/>
            <person name="Nakamura S."/>
        </authorList>
    </citation>
    <scope>NUCLEOTIDE SEQUENCE [LARGE SCALE GENOMIC DNA]</scope>
    <source>
        <strain evidence="2 3">JCM 18439</strain>
    </source>
</reference>
<dbReference type="OrthoDB" id="4764442at2"/>
<dbReference type="KEGG" id="mcee:MCEL_24990"/>
<dbReference type="EMBL" id="AP022591">
    <property type="protein sequence ID" value="BBY44204.1"/>
    <property type="molecule type" value="Genomic_DNA"/>
</dbReference>
<name>A0A1X0BVD5_MYCCF</name>
<dbReference type="RefSeq" id="WP_083003202.1">
    <property type="nucleotide sequence ID" value="NZ_AP022591.1"/>
</dbReference>
<evidence type="ECO:0000313" key="3">
    <source>
        <dbReference type="Proteomes" id="UP000466431"/>
    </source>
</evidence>
<organism evidence="2 3">
    <name type="scientific">Mycolicibacterium celeriflavum</name>
    <name type="common">Mycobacterium celeriflavum</name>
    <dbReference type="NCBI Taxonomy" id="1249101"/>
    <lineage>
        <taxon>Bacteria</taxon>
        <taxon>Bacillati</taxon>
        <taxon>Actinomycetota</taxon>
        <taxon>Actinomycetes</taxon>
        <taxon>Mycobacteriales</taxon>
        <taxon>Mycobacteriaceae</taxon>
        <taxon>Mycolicibacterium</taxon>
    </lineage>
</organism>
<sequence>MLAPIESRIRAIIQSGAAASLGFVQRLTGTQPDASHAADARRSATHHHDQEASVDRGRDTKLEHQERADTSAPAAEDE</sequence>
<protein>
    <submittedName>
        <fullName evidence="2">Uncharacterized protein</fullName>
    </submittedName>
</protein>